<dbReference type="AlphaFoldDB" id="A0A5B7HWE9"/>
<dbReference type="EMBL" id="VSRR010037045">
    <property type="protein sequence ID" value="MPC73567.1"/>
    <property type="molecule type" value="Genomic_DNA"/>
</dbReference>
<keyword evidence="2" id="KW-1185">Reference proteome</keyword>
<organism evidence="1 2">
    <name type="scientific">Portunus trituberculatus</name>
    <name type="common">Swimming crab</name>
    <name type="synonym">Neptunus trituberculatus</name>
    <dbReference type="NCBI Taxonomy" id="210409"/>
    <lineage>
        <taxon>Eukaryota</taxon>
        <taxon>Metazoa</taxon>
        <taxon>Ecdysozoa</taxon>
        <taxon>Arthropoda</taxon>
        <taxon>Crustacea</taxon>
        <taxon>Multicrustacea</taxon>
        <taxon>Malacostraca</taxon>
        <taxon>Eumalacostraca</taxon>
        <taxon>Eucarida</taxon>
        <taxon>Decapoda</taxon>
        <taxon>Pleocyemata</taxon>
        <taxon>Brachyura</taxon>
        <taxon>Eubrachyura</taxon>
        <taxon>Portunoidea</taxon>
        <taxon>Portunidae</taxon>
        <taxon>Portuninae</taxon>
        <taxon>Portunus</taxon>
    </lineage>
</organism>
<accession>A0A5B7HWE9</accession>
<sequence>MNVMTVRGVVVMSVVMWCGMDSEETFLWLCLRRDVVCGGGDRVVSGGGDGVERRIDVEGDDRDNGDVILEMKREVRDGDSDDEEIR</sequence>
<proteinExistence type="predicted"/>
<evidence type="ECO:0000313" key="1">
    <source>
        <dbReference type="EMBL" id="MPC73567.1"/>
    </source>
</evidence>
<protein>
    <submittedName>
        <fullName evidence="1">Uncharacterized protein</fullName>
    </submittedName>
</protein>
<dbReference type="Proteomes" id="UP000324222">
    <property type="component" value="Unassembled WGS sequence"/>
</dbReference>
<gene>
    <name evidence="1" type="ORF">E2C01_067901</name>
</gene>
<reference evidence="1 2" key="1">
    <citation type="submission" date="2019-05" db="EMBL/GenBank/DDBJ databases">
        <title>Another draft genome of Portunus trituberculatus and its Hox gene families provides insights of decapod evolution.</title>
        <authorList>
            <person name="Jeong J.-H."/>
            <person name="Song I."/>
            <person name="Kim S."/>
            <person name="Choi T."/>
            <person name="Kim D."/>
            <person name="Ryu S."/>
            <person name="Kim W."/>
        </authorList>
    </citation>
    <scope>NUCLEOTIDE SEQUENCE [LARGE SCALE GENOMIC DNA]</scope>
    <source>
        <tissue evidence="1">Muscle</tissue>
    </source>
</reference>
<name>A0A5B7HWE9_PORTR</name>
<comment type="caution">
    <text evidence="1">The sequence shown here is derived from an EMBL/GenBank/DDBJ whole genome shotgun (WGS) entry which is preliminary data.</text>
</comment>
<evidence type="ECO:0000313" key="2">
    <source>
        <dbReference type="Proteomes" id="UP000324222"/>
    </source>
</evidence>